<dbReference type="Proteomes" id="UP000195447">
    <property type="component" value="Unassembled WGS sequence"/>
</dbReference>
<evidence type="ECO:0000256" key="1">
    <source>
        <dbReference type="SAM" id="MobiDB-lite"/>
    </source>
</evidence>
<organism evidence="2 3">
    <name type="scientific">Faecalitalea cylindroides</name>
    <dbReference type="NCBI Taxonomy" id="39483"/>
    <lineage>
        <taxon>Bacteria</taxon>
        <taxon>Bacillati</taxon>
        <taxon>Bacillota</taxon>
        <taxon>Erysipelotrichia</taxon>
        <taxon>Erysipelotrichales</taxon>
        <taxon>Erysipelotrichaceae</taxon>
        <taxon>Faecalitalea</taxon>
    </lineage>
</organism>
<feature type="compositionally biased region" description="Basic and acidic residues" evidence="1">
    <location>
        <begin position="13"/>
        <end position="25"/>
    </location>
</feature>
<dbReference type="RefSeq" id="WP_087158600.1">
    <property type="nucleotide sequence ID" value="NZ_DBFJFJ010000143.1"/>
</dbReference>
<proteinExistence type="predicted"/>
<gene>
    <name evidence="2" type="ORF">B5F14_05575</name>
</gene>
<dbReference type="AlphaFoldDB" id="A0A1Y4LXD3"/>
<reference evidence="3" key="1">
    <citation type="submission" date="2017-04" db="EMBL/GenBank/DDBJ databases">
        <title>Function of individual gut microbiota members based on whole genome sequencing of pure cultures obtained from chicken caecum.</title>
        <authorList>
            <person name="Medvecky M."/>
            <person name="Cejkova D."/>
            <person name="Polansky O."/>
            <person name="Karasova D."/>
            <person name="Kubasova T."/>
            <person name="Cizek A."/>
            <person name="Rychlik I."/>
        </authorList>
    </citation>
    <scope>NUCLEOTIDE SEQUENCE [LARGE SCALE GENOMIC DNA]</scope>
    <source>
        <strain evidence="3">An178</strain>
    </source>
</reference>
<accession>A0A1Y4LXD3</accession>
<comment type="caution">
    <text evidence="2">The sequence shown here is derived from an EMBL/GenBank/DDBJ whole genome shotgun (WGS) entry which is preliminary data.</text>
</comment>
<protein>
    <submittedName>
        <fullName evidence="2">Uncharacterized protein</fullName>
    </submittedName>
</protein>
<keyword evidence="3" id="KW-1185">Reference proteome</keyword>
<dbReference type="EMBL" id="NFKM01000009">
    <property type="protein sequence ID" value="OUP60580.1"/>
    <property type="molecule type" value="Genomic_DNA"/>
</dbReference>
<evidence type="ECO:0000313" key="3">
    <source>
        <dbReference type="Proteomes" id="UP000195447"/>
    </source>
</evidence>
<sequence length="76" mass="9043">MDPRVKRTISKLEQQKEKKTNEKKRIEQELSEINANLKQLYAFQSDQDKLQAAIDQFYEPVKEENTDEHSKSVYNV</sequence>
<feature type="region of interest" description="Disordered" evidence="1">
    <location>
        <begin position="1"/>
        <end position="25"/>
    </location>
</feature>
<evidence type="ECO:0000313" key="2">
    <source>
        <dbReference type="EMBL" id="OUP60580.1"/>
    </source>
</evidence>
<name>A0A1Y4LXD3_9FIRM</name>